<evidence type="ECO:0000313" key="9">
    <source>
        <dbReference type="Proteomes" id="UP000076603"/>
    </source>
</evidence>
<evidence type="ECO:0000256" key="6">
    <source>
        <dbReference type="ARBA" id="ARBA00023163"/>
    </source>
</evidence>
<protein>
    <recommendedName>
        <fullName evidence="2">Negative regulator of flagellin synthesis</fullName>
    </recommendedName>
</protein>
<dbReference type="PATRIC" id="fig|1121326.3.peg.1067"/>
<dbReference type="OrthoDB" id="2112800at2"/>
<dbReference type="GO" id="GO:0044781">
    <property type="term" value="P:bacterial-type flagellum organization"/>
    <property type="evidence" value="ECO:0007669"/>
    <property type="project" value="UniProtKB-KW"/>
</dbReference>
<sequence>MKINGVNPSKIVNIYSSQAKSVEKKAEVSQKDSIQISSLGKNLSSYSLDDKFVNSNEKIETIKNQIANGTYSRDSKLVAAKILEEIRGNS</sequence>
<dbReference type="InterPro" id="IPR007412">
    <property type="entry name" value="FlgM"/>
</dbReference>
<keyword evidence="6" id="KW-0804">Transcription</keyword>
<keyword evidence="5" id="KW-0805">Transcription regulation</keyword>
<dbReference type="Proteomes" id="UP000076603">
    <property type="component" value="Unassembled WGS sequence"/>
</dbReference>
<evidence type="ECO:0000256" key="3">
    <source>
        <dbReference type="ARBA" id="ARBA00022491"/>
    </source>
</evidence>
<dbReference type="InterPro" id="IPR031316">
    <property type="entry name" value="FlgM_C"/>
</dbReference>
<evidence type="ECO:0000256" key="5">
    <source>
        <dbReference type="ARBA" id="ARBA00023015"/>
    </source>
</evidence>
<proteinExistence type="inferred from homology"/>
<evidence type="ECO:0000313" key="8">
    <source>
        <dbReference type="EMBL" id="KZL94053.1"/>
    </source>
</evidence>
<comment type="similarity">
    <text evidence="1">Belongs to the FlgM family.</text>
</comment>
<evidence type="ECO:0000259" key="7">
    <source>
        <dbReference type="Pfam" id="PF04316"/>
    </source>
</evidence>
<feature type="domain" description="Anti-sigma-28 factor FlgM C-terminal" evidence="7">
    <location>
        <begin position="32"/>
        <end position="84"/>
    </location>
</feature>
<keyword evidence="4" id="KW-1005">Bacterial flagellum biogenesis</keyword>
<evidence type="ECO:0000256" key="1">
    <source>
        <dbReference type="ARBA" id="ARBA00005322"/>
    </source>
</evidence>
<accession>A0A162ULI9</accession>
<dbReference type="GO" id="GO:0045892">
    <property type="term" value="P:negative regulation of DNA-templated transcription"/>
    <property type="evidence" value="ECO:0007669"/>
    <property type="project" value="InterPro"/>
</dbReference>
<evidence type="ECO:0000256" key="2">
    <source>
        <dbReference type="ARBA" id="ARBA00017823"/>
    </source>
</evidence>
<gene>
    <name evidence="8" type="ORF">CLMAG_11060</name>
</gene>
<dbReference type="STRING" id="1121326.CLMAG_11060"/>
<dbReference type="SUPFAM" id="SSF101498">
    <property type="entry name" value="Anti-sigma factor FlgM"/>
    <property type="match status" value="1"/>
</dbReference>
<dbReference type="NCBIfam" id="TIGR03824">
    <property type="entry name" value="FlgM_jcvi"/>
    <property type="match status" value="1"/>
</dbReference>
<comment type="caution">
    <text evidence="8">The sequence shown here is derived from an EMBL/GenBank/DDBJ whole genome shotgun (WGS) entry which is preliminary data.</text>
</comment>
<organism evidence="8 9">
    <name type="scientific">Clostridium magnum DSM 2767</name>
    <dbReference type="NCBI Taxonomy" id="1121326"/>
    <lineage>
        <taxon>Bacteria</taxon>
        <taxon>Bacillati</taxon>
        <taxon>Bacillota</taxon>
        <taxon>Clostridia</taxon>
        <taxon>Eubacteriales</taxon>
        <taxon>Clostridiaceae</taxon>
        <taxon>Clostridium</taxon>
    </lineage>
</organism>
<dbReference type="AlphaFoldDB" id="A0A162ULI9"/>
<name>A0A162ULI9_9CLOT</name>
<keyword evidence="3" id="KW-0678">Repressor</keyword>
<dbReference type="Pfam" id="PF04316">
    <property type="entry name" value="FlgM"/>
    <property type="match status" value="1"/>
</dbReference>
<dbReference type="RefSeq" id="WP_066618972.1">
    <property type="nucleotide sequence ID" value="NZ_FQXL01000010.1"/>
</dbReference>
<evidence type="ECO:0000256" key="4">
    <source>
        <dbReference type="ARBA" id="ARBA00022795"/>
    </source>
</evidence>
<reference evidence="8 9" key="1">
    <citation type="submission" date="2016-04" db="EMBL/GenBank/DDBJ databases">
        <title>Genome sequence of Clostridium magnum DSM 2767.</title>
        <authorList>
            <person name="Poehlein A."/>
            <person name="Uhlig R."/>
            <person name="Fischer R."/>
            <person name="Bahl H."/>
            <person name="Daniel R."/>
        </authorList>
    </citation>
    <scope>NUCLEOTIDE SEQUENCE [LARGE SCALE GENOMIC DNA]</scope>
    <source>
        <strain evidence="8 9">DSM 2767</strain>
    </source>
</reference>
<keyword evidence="9" id="KW-1185">Reference proteome</keyword>
<dbReference type="InterPro" id="IPR035890">
    <property type="entry name" value="Anti-sigma-28_factor_FlgM_sf"/>
</dbReference>
<dbReference type="EMBL" id="LWAE01000001">
    <property type="protein sequence ID" value="KZL94053.1"/>
    <property type="molecule type" value="Genomic_DNA"/>
</dbReference>